<feature type="transmembrane region" description="Helical" evidence="1">
    <location>
        <begin position="254"/>
        <end position="275"/>
    </location>
</feature>
<keyword evidence="1" id="KW-0812">Transmembrane</keyword>
<dbReference type="RefSeq" id="WP_019018640.1">
    <property type="nucleotide sequence ID" value="NZ_BMXD01000001.1"/>
</dbReference>
<organism evidence="2 3">
    <name type="scientific">Modicisalibacter luteus</name>
    <dbReference type="NCBI Taxonomy" id="453962"/>
    <lineage>
        <taxon>Bacteria</taxon>
        <taxon>Pseudomonadati</taxon>
        <taxon>Pseudomonadota</taxon>
        <taxon>Gammaproteobacteria</taxon>
        <taxon>Oceanospirillales</taxon>
        <taxon>Halomonadaceae</taxon>
        <taxon>Modicisalibacter</taxon>
    </lineage>
</organism>
<feature type="transmembrane region" description="Helical" evidence="1">
    <location>
        <begin position="282"/>
        <end position="303"/>
    </location>
</feature>
<accession>A0ABV7M4H4</accession>
<feature type="transmembrane region" description="Helical" evidence="1">
    <location>
        <begin position="150"/>
        <end position="167"/>
    </location>
</feature>
<dbReference type="EMBL" id="JBHRUH010000031">
    <property type="protein sequence ID" value="MFC3293828.1"/>
    <property type="molecule type" value="Genomic_DNA"/>
</dbReference>
<evidence type="ECO:0000313" key="2">
    <source>
        <dbReference type="EMBL" id="MFC3293828.1"/>
    </source>
</evidence>
<evidence type="ECO:0000313" key="3">
    <source>
        <dbReference type="Proteomes" id="UP001595640"/>
    </source>
</evidence>
<name>A0ABV7M4H4_9GAMM</name>
<feature type="transmembrane region" description="Helical" evidence="1">
    <location>
        <begin position="211"/>
        <end position="234"/>
    </location>
</feature>
<dbReference type="Proteomes" id="UP001595640">
    <property type="component" value="Unassembled WGS sequence"/>
</dbReference>
<dbReference type="PANTHER" id="PTHR43044:SF1">
    <property type="entry name" value="QUINOL:CYTOCHROME C OXIDOREDUCTASE QUINONE-BINDING SUBUNIT 2"/>
    <property type="match status" value="1"/>
</dbReference>
<feature type="transmembrane region" description="Helical" evidence="1">
    <location>
        <begin position="32"/>
        <end position="55"/>
    </location>
</feature>
<keyword evidence="1" id="KW-1133">Transmembrane helix</keyword>
<feature type="transmembrane region" description="Helical" evidence="1">
    <location>
        <begin position="67"/>
        <end position="87"/>
    </location>
</feature>
<keyword evidence="3" id="KW-1185">Reference proteome</keyword>
<proteinExistence type="predicted"/>
<comment type="caution">
    <text evidence="2">The sequence shown here is derived from an EMBL/GenBank/DDBJ whole genome shotgun (WGS) entry which is preliminary data.</text>
</comment>
<dbReference type="PANTHER" id="PTHR43044">
    <property type="match status" value="1"/>
</dbReference>
<gene>
    <name evidence="2" type="ORF">ACFOEI_17390</name>
</gene>
<evidence type="ECO:0000256" key="1">
    <source>
        <dbReference type="SAM" id="Phobius"/>
    </source>
</evidence>
<reference evidence="3" key="1">
    <citation type="journal article" date="2019" name="Int. J. Syst. Evol. Microbiol.">
        <title>The Global Catalogue of Microorganisms (GCM) 10K type strain sequencing project: providing services to taxonomists for standard genome sequencing and annotation.</title>
        <authorList>
            <consortium name="The Broad Institute Genomics Platform"/>
            <consortium name="The Broad Institute Genome Sequencing Center for Infectious Disease"/>
            <person name="Wu L."/>
            <person name="Ma J."/>
        </authorList>
    </citation>
    <scope>NUCLEOTIDE SEQUENCE [LARGE SCALE GENOMIC DNA]</scope>
    <source>
        <strain evidence="3">KCTC 12847</strain>
    </source>
</reference>
<feature type="transmembrane region" description="Helical" evidence="1">
    <location>
        <begin position="5"/>
        <end position="26"/>
    </location>
</feature>
<sequence>MTRPLVPIIGLVALAICVIGAFYDWTAFLRSWLVASLTWGALPLGAIAVLMTFGMTGGAWGQASQTVWRALAGTMPLFALAMLPLLLGTDELFSWTRPASELPEVVRRKLLYLNEPFLLVRWAIYFAVWLGLAWLIVYKARLSRSVAAPGLILWVFTLTFFSTDWYMSLEPEFYSDVFGLERICAMTASGMAVGMWILAPHVTPSIRKDIANIWLAVLLSWAFMGFSQLIIVWSGNIPDEIVWYIHRTEGAWHWIGRASFVLFMLVPFAILLSTAAKQSRTWLRIAAGICLIGYVLQTHWMVLPAFEEWRSVQTWLDPSALVALGGGFLWLIGRSLQRQEKRNE</sequence>
<evidence type="ECO:0008006" key="4">
    <source>
        <dbReference type="Google" id="ProtNLM"/>
    </source>
</evidence>
<feature type="transmembrane region" description="Helical" evidence="1">
    <location>
        <begin position="119"/>
        <end position="138"/>
    </location>
</feature>
<protein>
    <recommendedName>
        <fullName evidence="4">Quinol:cytochrome C oxidoreductase</fullName>
    </recommendedName>
</protein>
<keyword evidence="1" id="KW-0472">Membrane</keyword>
<feature type="transmembrane region" description="Helical" evidence="1">
    <location>
        <begin position="179"/>
        <end position="199"/>
    </location>
</feature>
<feature type="transmembrane region" description="Helical" evidence="1">
    <location>
        <begin position="315"/>
        <end position="333"/>
    </location>
</feature>